<comment type="caution">
    <text evidence="4">The sequence shown here is derived from an EMBL/GenBank/DDBJ whole genome shotgun (WGS) entry which is preliminary data.</text>
</comment>
<accession>A0ABQ6HC56</accession>
<reference evidence="4 5" key="1">
    <citation type="submission" date="2023-03" db="EMBL/GenBank/DDBJ databases">
        <title>Thalassotalea loyana LMG 22536T draft genome sequence.</title>
        <authorList>
            <person name="Sawabe T."/>
        </authorList>
    </citation>
    <scope>NUCLEOTIDE SEQUENCE [LARGE SCALE GENOMIC DNA]</scope>
    <source>
        <strain evidence="4 5">LMG 22536</strain>
    </source>
</reference>
<organism evidence="4 5">
    <name type="scientific">Thalassotalea loyana</name>
    <dbReference type="NCBI Taxonomy" id="280483"/>
    <lineage>
        <taxon>Bacteria</taxon>
        <taxon>Pseudomonadati</taxon>
        <taxon>Pseudomonadota</taxon>
        <taxon>Gammaproteobacteria</taxon>
        <taxon>Alteromonadales</taxon>
        <taxon>Colwelliaceae</taxon>
        <taxon>Thalassotalea</taxon>
    </lineage>
</organism>
<comment type="similarity">
    <text evidence="1">Belongs to the CIA30 family.</text>
</comment>
<evidence type="ECO:0000256" key="1">
    <source>
        <dbReference type="ARBA" id="ARBA00007884"/>
    </source>
</evidence>
<feature type="chain" id="PRO_5046030191" description="NADH:ubiquinone oxidoreductase intermediate-associated protein 30 domain-containing protein" evidence="2">
    <location>
        <begin position="26"/>
        <end position="224"/>
    </location>
</feature>
<evidence type="ECO:0000259" key="3">
    <source>
        <dbReference type="Pfam" id="PF08547"/>
    </source>
</evidence>
<evidence type="ECO:0000313" key="4">
    <source>
        <dbReference type="EMBL" id="GLX85559.1"/>
    </source>
</evidence>
<dbReference type="InterPro" id="IPR008979">
    <property type="entry name" value="Galactose-bd-like_sf"/>
</dbReference>
<protein>
    <recommendedName>
        <fullName evidence="3">NADH:ubiquinone oxidoreductase intermediate-associated protein 30 domain-containing protein</fullName>
    </recommendedName>
</protein>
<evidence type="ECO:0000256" key="2">
    <source>
        <dbReference type="SAM" id="SignalP"/>
    </source>
</evidence>
<dbReference type="SUPFAM" id="SSF49785">
    <property type="entry name" value="Galactose-binding domain-like"/>
    <property type="match status" value="1"/>
</dbReference>
<keyword evidence="5" id="KW-1185">Reference proteome</keyword>
<keyword evidence="2" id="KW-0732">Signal</keyword>
<gene>
    <name evidence="4" type="ORF">tloyanaT_18110</name>
</gene>
<dbReference type="InterPro" id="IPR039131">
    <property type="entry name" value="NDUFAF1"/>
</dbReference>
<sequence>MKLLVLTFTGLACVGILGASYSLQSADNKFTKVVNPTNWLNEPTMKIELQPQEDGFWRITNDGVMGGKSAGDIRFEQNRGIFSGYISTENNGGFSSVYRPVSTLSNQTDTVFIDVEGDGHSYQLRLVLNINGYRVNYKHEFETKKGVREQHVFNLNDFRATFRGRLILDAPKINAQRIREIGFLINKKDAGEFKLAVYSLSFMASREMQTVRTVKVVDVSSVSE</sequence>
<name>A0ABQ6HC56_9GAMM</name>
<dbReference type="EMBL" id="BSSV01000003">
    <property type="protein sequence ID" value="GLX85559.1"/>
    <property type="molecule type" value="Genomic_DNA"/>
</dbReference>
<dbReference type="InterPro" id="IPR013857">
    <property type="entry name" value="NADH-UbQ_OxRdtase-assoc_prot30"/>
</dbReference>
<dbReference type="Proteomes" id="UP001157134">
    <property type="component" value="Unassembled WGS sequence"/>
</dbReference>
<dbReference type="PANTHER" id="PTHR13194">
    <property type="entry name" value="COMPLEX I INTERMEDIATE-ASSOCIATED PROTEIN 30"/>
    <property type="match status" value="1"/>
</dbReference>
<dbReference type="Pfam" id="PF08547">
    <property type="entry name" value="CIA30"/>
    <property type="match status" value="1"/>
</dbReference>
<dbReference type="PANTHER" id="PTHR13194:SF19">
    <property type="entry name" value="NAD(P)-BINDING ROSSMANN-FOLD SUPERFAMILY PROTEIN"/>
    <property type="match status" value="1"/>
</dbReference>
<feature type="domain" description="NADH:ubiquinone oxidoreductase intermediate-associated protein 30" evidence="3">
    <location>
        <begin position="52"/>
        <end position="197"/>
    </location>
</feature>
<evidence type="ECO:0000313" key="5">
    <source>
        <dbReference type="Proteomes" id="UP001157134"/>
    </source>
</evidence>
<dbReference type="RefSeq" id="WP_284297779.1">
    <property type="nucleotide sequence ID" value="NZ_BSSV01000003.1"/>
</dbReference>
<feature type="signal peptide" evidence="2">
    <location>
        <begin position="1"/>
        <end position="25"/>
    </location>
</feature>
<proteinExistence type="inferred from homology"/>